<dbReference type="Proteomes" id="UP000009183">
    <property type="component" value="Chromosome 14"/>
</dbReference>
<name>F6GVR4_VITVI</name>
<dbReference type="HOGENOM" id="CLU_3417727_0_0_1"/>
<evidence type="ECO:0000313" key="2">
    <source>
        <dbReference type="Proteomes" id="UP000009183"/>
    </source>
</evidence>
<protein>
    <submittedName>
        <fullName evidence="1">Uncharacterized protein</fullName>
    </submittedName>
</protein>
<keyword evidence="2" id="KW-1185">Reference proteome</keyword>
<accession>F6GVR4</accession>
<dbReference type="EMBL" id="FN594955">
    <property type="protein sequence ID" value="CCB44049.1"/>
    <property type="molecule type" value="Genomic_DNA"/>
</dbReference>
<gene>
    <name evidence="1" type="ordered locus">VIT_14s0083g00310</name>
</gene>
<reference evidence="2" key="1">
    <citation type="journal article" date="2007" name="Nature">
        <title>The grapevine genome sequence suggests ancestral hexaploidization in major angiosperm phyla.</title>
        <authorList>
            <consortium name="The French-Italian Public Consortium for Grapevine Genome Characterization."/>
            <person name="Jaillon O."/>
            <person name="Aury J.-M."/>
            <person name="Noel B."/>
            <person name="Policriti A."/>
            <person name="Clepet C."/>
            <person name="Casagrande A."/>
            <person name="Choisne N."/>
            <person name="Aubourg S."/>
            <person name="Vitulo N."/>
            <person name="Jubin C."/>
            <person name="Vezzi A."/>
            <person name="Legeai F."/>
            <person name="Hugueney P."/>
            <person name="Dasilva C."/>
            <person name="Horner D."/>
            <person name="Mica E."/>
            <person name="Jublot D."/>
            <person name="Poulain J."/>
            <person name="Bruyere C."/>
            <person name="Billault A."/>
            <person name="Segurens B."/>
            <person name="Gouyvenoux M."/>
            <person name="Ugarte E."/>
            <person name="Cattonaro F."/>
            <person name="Anthouard V."/>
            <person name="Vico V."/>
            <person name="Del Fabbro C."/>
            <person name="Alaux M."/>
            <person name="Di Gaspero G."/>
            <person name="Dumas V."/>
            <person name="Felice N."/>
            <person name="Paillard S."/>
            <person name="Juman I."/>
            <person name="Moroldo M."/>
            <person name="Scalabrin S."/>
            <person name="Canaguier A."/>
            <person name="Le Clainche I."/>
            <person name="Malacrida G."/>
            <person name="Durand E."/>
            <person name="Pesole G."/>
            <person name="Laucou V."/>
            <person name="Chatelet P."/>
            <person name="Merdinoglu D."/>
            <person name="Delledonne M."/>
            <person name="Pezzotti M."/>
            <person name="Lecharny A."/>
            <person name="Scarpelli C."/>
            <person name="Artiguenave F."/>
            <person name="Pe M.E."/>
            <person name="Valle G."/>
            <person name="Morgante M."/>
            <person name="Caboche M."/>
            <person name="Adam-Blondon A.-F."/>
            <person name="Weissenbach J."/>
            <person name="Quetier F."/>
            <person name="Wincker P."/>
        </authorList>
    </citation>
    <scope>NUCLEOTIDE SEQUENCE [LARGE SCALE GENOMIC DNA]</scope>
    <source>
        <strain evidence="2">cv. Pinot noir / PN40024</strain>
    </source>
</reference>
<dbReference type="PaxDb" id="29760-VIT_14s0083g00310.t01"/>
<evidence type="ECO:0000313" key="1">
    <source>
        <dbReference type="EMBL" id="CCB44049.1"/>
    </source>
</evidence>
<sequence>MKYRYFSPIYCVKEKGKRNFKMEIMS</sequence>
<dbReference type="InParanoid" id="F6GVR4"/>
<dbReference type="AlphaFoldDB" id="F6GVR4"/>
<proteinExistence type="predicted"/>
<organism evidence="1 2">
    <name type="scientific">Vitis vinifera</name>
    <name type="common">Grape</name>
    <dbReference type="NCBI Taxonomy" id="29760"/>
    <lineage>
        <taxon>Eukaryota</taxon>
        <taxon>Viridiplantae</taxon>
        <taxon>Streptophyta</taxon>
        <taxon>Embryophyta</taxon>
        <taxon>Tracheophyta</taxon>
        <taxon>Spermatophyta</taxon>
        <taxon>Magnoliopsida</taxon>
        <taxon>eudicotyledons</taxon>
        <taxon>Gunneridae</taxon>
        <taxon>Pentapetalae</taxon>
        <taxon>rosids</taxon>
        <taxon>Vitales</taxon>
        <taxon>Vitaceae</taxon>
        <taxon>Viteae</taxon>
        <taxon>Vitis</taxon>
    </lineage>
</organism>